<name>A0A0A9BL49_ARUDO</name>
<proteinExistence type="predicted"/>
<protein>
    <submittedName>
        <fullName evidence="1">Uncharacterized protein</fullName>
    </submittedName>
</protein>
<evidence type="ECO:0000313" key="1">
    <source>
        <dbReference type="EMBL" id="JAD62898.1"/>
    </source>
</evidence>
<reference evidence="1" key="2">
    <citation type="journal article" date="2015" name="Data Brief">
        <title>Shoot transcriptome of the giant reed, Arundo donax.</title>
        <authorList>
            <person name="Barrero R.A."/>
            <person name="Guerrero F.D."/>
            <person name="Moolhuijzen P."/>
            <person name="Goolsby J.A."/>
            <person name="Tidwell J."/>
            <person name="Bellgard S.E."/>
            <person name="Bellgard M.I."/>
        </authorList>
    </citation>
    <scope>NUCLEOTIDE SEQUENCE</scope>
    <source>
        <tissue evidence="1">Shoot tissue taken approximately 20 cm above the soil surface</tissue>
    </source>
</reference>
<organism evidence="1">
    <name type="scientific">Arundo donax</name>
    <name type="common">Giant reed</name>
    <name type="synonym">Donax arundinaceus</name>
    <dbReference type="NCBI Taxonomy" id="35708"/>
    <lineage>
        <taxon>Eukaryota</taxon>
        <taxon>Viridiplantae</taxon>
        <taxon>Streptophyta</taxon>
        <taxon>Embryophyta</taxon>
        <taxon>Tracheophyta</taxon>
        <taxon>Spermatophyta</taxon>
        <taxon>Magnoliopsida</taxon>
        <taxon>Liliopsida</taxon>
        <taxon>Poales</taxon>
        <taxon>Poaceae</taxon>
        <taxon>PACMAD clade</taxon>
        <taxon>Arundinoideae</taxon>
        <taxon>Arundineae</taxon>
        <taxon>Arundo</taxon>
    </lineage>
</organism>
<dbReference type="AlphaFoldDB" id="A0A0A9BL49"/>
<sequence length="19" mass="2277">MVCRYINQKYDTKLGQSKT</sequence>
<accession>A0A0A9BL49</accession>
<dbReference type="EMBL" id="GBRH01234997">
    <property type="protein sequence ID" value="JAD62898.1"/>
    <property type="molecule type" value="Transcribed_RNA"/>
</dbReference>
<reference evidence="1" key="1">
    <citation type="submission" date="2014-09" db="EMBL/GenBank/DDBJ databases">
        <authorList>
            <person name="Magalhaes I.L.F."/>
            <person name="Oliveira U."/>
            <person name="Santos F.R."/>
            <person name="Vidigal T.H.D.A."/>
            <person name="Brescovit A.D."/>
            <person name="Santos A.J."/>
        </authorList>
    </citation>
    <scope>NUCLEOTIDE SEQUENCE</scope>
    <source>
        <tissue evidence="1">Shoot tissue taken approximately 20 cm above the soil surface</tissue>
    </source>
</reference>